<reference evidence="3" key="1">
    <citation type="submission" date="2022-11" db="UniProtKB">
        <authorList>
            <consortium name="WormBaseParasite"/>
        </authorList>
    </citation>
    <scope>IDENTIFICATION</scope>
</reference>
<evidence type="ECO:0000313" key="2">
    <source>
        <dbReference type="Proteomes" id="UP000887574"/>
    </source>
</evidence>
<dbReference type="InterPro" id="IPR032857">
    <property type="entry name" value="ALKBH4"/>
</dbReference>
<evidence type="ECO:0000256" key="1">
    <source>
        <dbReference type="ARBA" id="ARBA00001954"/>
    </source>
</evidence>
<comment type="cofactor">
    <cofactor evidence="1">
        <name>Fe(2+)</name>
        <dbReference type="ChEBI" id="CHEBI:29033"/>
    </cofactor>
</comment>
<sequence length="312" mass="36041">MTVHGNGSAVVQSSSSLSSGQIKQEHCGCKGIRYCKLCADSERVTNLSNMENAKKYSDYQYYIYNGENCVKSTDLASTSTLQDVQLAYSSVLNESYDKKDLLIIDGLTLIPNFLSEEEEQRLITRIDADKWNVSQSGRRKQDFGPRVNFKQKKIKLDSFYGMPDYTDFLLHRMLQNPALIDYQPFELCNLEYSENRASSIDFHQDDSWIWGNRLISVNLVSPSVMTLQNEQTKVLIFIYMPRRSLLCMANEARYKYNHGIFAQHITGRRIGLTMREPSEHFQEGGELFEKYGKELIMLGNLFIVIIYLQKYQ</sequence>
<name>A0A915E624_9BILA</name>
<dbReference type="WBParaSite" id="jg2955.2">
    <property type="protein sequence ID" value="jg2955.2"/>
    <property type="gene ID" value="jg2955"/>
</dbReference>
<dbReference type="AlphaFoldDB" id="A0A915E624"/>
<dbReference type="Gene3D" id="2.60.120.590">
    <property type="entry name" value="Alpha-ketoglutarate-dependent dioxygenase AlkB-like"/>
    <property type="match status" value="1"/>
</dbReference>
<evidence type="ECO:0000313" key="3">
    <source>
        <dbReference type="WBParaSite" id="jg2955.2"/>
    </source>
</evidence>
<proteinExistence type="predicted"/>
<organism evidence="2 3">
    <name type="scientific">Ditylenchus dipsaci</name>
    <dbReference type="NCBI Taxonomy" id="166011"/>
    <lineage>
        <taxon>Eukaryota</taxon>
        <taxon>Metazoa</taxon>
        <taxon>Ecdysozoa</taxon>
        <taxon>Nematoda</taxon>
        <taxon>Chromadorea</taxon>
        <taxon>Rhabditida</taxon>
        <taxon>Tylenchina</taxon>
        <taxon>Tylenchomorpha</taxon>
        <taxon>Sphaerularioidea</taxon>
        <taxon>Anguinidae</taxon>
        <taxon>Anguininae</taxon>
        <taxon>Ditylenchus</taxon>
    </lineage>
</organism>
<dbReference type="Proteomes" id="UP000887574">
    <property type="component" value="Unplaced"/>
</dbReference>
<dbReference type="GO" id="GO:0016491">
    <property type="term" value="F:oxidoreductase activity"/>
    <property type="evidence" value="ECO:0007669"/>
    <property type="project" value="TreeGrafter"/>
</dbReference>
<dbReference type="FunFam" id="2.60.120.590:FF:000019">
    <property type="entry name" value="DNA N6-methyl adenine demethylase"/>
    <property type="match status" value="1"/>
</dbReference>
<accession>A0A915E624</accession>
<dbReference type="GO" id="GO:0032451">
    <property type="term" value="F:demethylase activity"/>
    <property type="evidence" value="ECO:0007669"/>
    <property type="project" value="TreeGrafter"/>
</dbReference>
<protein>
    <submittedName>
        <fullName evidence="3">Alpha-ketoglutarate-dependent dioxygenase AlkB-like domain-containing protein</fullName>
    </submittedName>
</protein>
<dbReference type="SUPFAM" id="SSF51197">
    <property type="entry name" value="Clavaminate synthase-like"/>
    <property type="match status" value="1"/>
</dbReference>
<dbReference type="PANTHER" id="PTHR12463:SF0">
    <property type="entry name" value="ALPHA-KETOGLUTARATE-DEPENDENT DIOXYGENASE ALKB HOMOLOG 4"/>
    <property type="match status" value="1"/>
</dbReference>
<dbReference type="InterPro" id="IPR037151">
    <property type="entry name" value="AlkB-like_sf"/>
</dbReference>
<keyword evidence="2" id="KW-1185">Reference proteome</keyword>
<dbReference type="PANTHER" id="PTHR12463">
    <property type="entry name" value="OXYGENASE-RELATED"/>
    <property type="match status" value="1"/>
</dbReference>
<dbReference type="GO" id="GO:0070988">
    <property type="term" value="P:demethylation"/>
    <property type="evidence" value="ECO:0007669"/>
    <property type="project" value="InterPro"/>
</dbReference>